<dbReference type="SMART" id="SM00382">
    <property type="entry name" value="AAA"/>
    <property type="match status" value="2"/>
</dbReference>
<dbReference type="RefSeq" id="WP_187814875.1">
    <property type="nucleotide sequence ID" value="NZ_JACTVJ010000007.1"/>
</dbReference>
<proteinExistence type="inferred from homology"/>
<evidence type="ECO:0000256" key="11">
    <source>
        <dbReference type="RuleBase" id="RU362034"/>
    </source>
</evidence>
<keyword evidence="14" id="KW-1185">Reference proteome</keyword>
<dbReference type="Gene3D" id="1.10.8.60">
    <property type="match status" value="1"/>
</dbReference>
<dbReference type="Pfam" id="PF00004">
    <property type="entry name" value="AAA"/>
    <property type="match status" value="1"/>
</dbReference>
<dbReference type="InterPro" id="IPR041546">
    <property type="entry name" value="ClpA/ClpB_AAA_lid"/>
</dbReference>
<evidence type="ECO:0000256" key="8">
    <source>
        <dbReference type="ARBA" id="ARBA00026057"/>
    </source>
</evidence>
<evidence type="ECO:0000256" key="5">
    <source>
        <dbReference type="ARBA" id="ARBA00023016"/>
    </source>
</evidence>
<protein>
    <recommendedName>
        <fullName evidence="11">Chaperone protein ClpB</fullName>
    </recommendedName>
</protein>
<keyword evidence="7 10" id="KW-0143">Chaperone</keyword>
<dbReference type="InterPro" id="IPR004176">
    <property type="entry name" value="Clp_R_N"/>
</dbReference>
<dbReference type="InterPro" id="IPR003593">
    <property type="entry name" value="AAA+_ATPase"/>
</dbReference>
<dbReference type="InterPro" id="IPR001270">
    <property type="entry name" value="ClpA/B"/>
</dbReference>
<dbReference type="Gene3D" id="3.40.50.300">
    <property type="entry name" value="P-loop containing nucleotide triphosphate hydrolases"/>
    <property type="match status" value="3"/>
</dbReference>
<dbReference type="Pfam" id="PF17871">
    <property type="entry name" value="AAA_lid_9"/>
    <property type="match status" value="1"/>
</dbReference>
<dbReference type="PROSITE" id="PS51903">
    <property type="entry name" value="CLP_R"/>
    <property type="match status" value="1"/>
</dbReference>
<comment type="function">
    <text evidence="11">Part of a stress-induced multi-chaperone system, it is involved in the recovery of the cell from heat-induced damage, in cooperation with DnaK, DnaJ and GrpE.</text>
</comment>
<dbReference type="SUPFAM" id="SSF52540">
    <property type="entry name" value="P-loop containing nucleoside triphosphate hydrolases"/>
    <property type="match status" value="2"/>
</dbReference>
<comment type="subcellular location">
    <subcellularLocation>
        <location evidence="11">Cytoplasm</location>
    </subcellularLocation>
</comment>
<sequence length="863" mass="93935">MDAELTNRSRDAINAASSRAVSAGHPDLTPAHLLLALLEGQDNENITDLLAAVDADQAAVRSGAERVLASLPSVTGSTVSPPQPNREMLAVVAEASKQAKDLGDEYLSTEHLLIGLADKGGQAGAVLSKEGATAKRLLDAFQKTRGARRVTTADPEGSYKALEKFGTDFTAAAREGKLDPVIGRDQEIRRVVQVLSRRTKNNPVLIGEPGVGKTAVVEGLAQRIVKGDVPESLRDKRLVSLDLGAMVAGAKYRGEFEERLKTVLSEIKESDGQIITFIDELHTVVGAGAGGDSAMDAGNMLKPMLARGELRMVGATTLDEYRERIEKDPALERRFQQVLVAEPSVEDTIAILRGLKGRYEAHHKVVIADAALVAAATLSDRYITSRFLPDKAIDLVDEAASRLRMEIDSSPVEIDELQRAVDRLKMEELALGKETDPASQQRLEKLRRDLADKEEELRGLTARWEKEKTSLNRVGELKEQLDALRGQAERAQRDGDFDTASKLLYGEIPALERELAEASEVEQEVSQDKDTMVKEEVGPDDIADVVGSWTGIPAGRLLEGETQKLLRMEQELGKRLIGQSEAVQAVSDAVRRTRAGIADPDRPTGSFLFLGPTGVGKTELAKALADFLFDDERAMVRIDMSEYGEKHSVARLVGAPPGYVGYEEGGQLTEAVRRRPYSVVLLDEVEKAHPEVFDILLQVLDDGRLTDGQGRTVDFRNTILILTSNLGSQYLVEPLSSEEEKKQQVLEAVRASFKPEFLNRLDDLVVFSALTKDELAHIAELQIARLAKRLAERQLTLDVTPAALAWLADEGNDPAYGARPLRRLIQTAVGDRLAKEILAGEVKDGDTVRVDVAGDGLIVGPAA</sequence>
<dbReference type="InterPro" id="IPR036628">
    <property type="entry name" value="Clp_N_dom_sf"/>
</dbReference>
<keyword evidence="6 11" id="KW-0175">Coiled coil</keyword>
<dbReference type="Pfam" id="PF07724">
    <property type="entry name" value="AAA_2"/>
    <property type="match status" value="1"/>
</dbReference>
<feature type="domain" description="Clp R" evidence="12">
    <location>
        <begin position="1"/>
        <end position="147"/>
    </location>
</feature>
<dbReference type="Pfam" id="PF02861">
    <property type="entry name" value="Clp_N"/>
    <property type="match status" value="1"/>
</dbReference>
<evidence type="ECO:0000259" key="12">
    <source>
        <dbReference type="PROSITE" id="PS51903"/>
    </source>
</evidence>
<dbReference type="PROSITE" id="PS00870">
    <property type="entry name" value="CLPAB_1"/>
    <property type="match status" value="1"/>
</dbReference>
<dbReference type="CDD" id="cd00009">
    <property type="entry name" value="AAA"/>
    <property type="match status" value="1"/>
</dbReference>
<name>A0ABR7SJD9_9ACTN</name>
<comment type="caution">
    <text evidence="13">The sequence shown here is derived from an EMBL/GenBank/DDBJ whole genome shotgun (WGS) entry which is preliminary data.</text>
</comment>
<evidence type="ECO:0000256" key="4">
    <source>
        <dbReference type="ARBA" id="ARBA00022840"/>
    </source>
</evidence>
<evidence type="ECO:0000313" key="14">
    <source>
        <dbReference type="Proteomes" id="UP000642284"/>
    </source>
</evidence>
<evidence type="ECO:0000256" key="1">
    <source>
        <dbReference type="ARBA" id="ARBA00008675"/>
    </source>
</evidence>
<dbReference type="InterPro" id="IPR019489">
    <property type="entry name" value="Clp_ATPase_C"/>
</dbReference>
<feature type="coiled-coil region" evidence="11">
    <location>
        <begin position="414"/>
        <end position="531"/>
    </location>
</feature>
<keyword evidence="2 9" id="KW-0677">Repeat</keyword>
<dbReference type="InterPro" id="IPR027417">
    <property type="entry name" value="P-loop_NTPase"/>
</dbReference>
<organism evidence="13 14">
    <name type="scientific">Streptomyces polyasparticus</name>
    <dbReference type="NCBI Taxonomy" id="2767826"/>
    <lineage>
        <taxon>Bacteria</taxon>
        <taxon>Bacillati</taxon>
        <taxon>Actinomycetota</taxon>
        <taxon>Actinomycetes</taxon>
        <taxon>Kitasatosporales</taxon>
        <taxon>Streptomycetaceae</taxon>
        <taxon>Streptomyces</taxon>
    </lineage>
</organism>
<gene>
    <name evidence="11 13" type="primary">clpB</name>
    <name evidence="13" type="ORF">H9Y04_17935</name>
</gene>
<dbReference type="InterPro" id="IPR028299">
    <property type="entry name" value="ClpA/B_CS2"/>
</dbReference>
<evidence type="ECO:0000256" key="9">
    <source>
        <dbReference type="PROSITE-ProRule" id="PRU01251"/>
    </source>
</evidence>
<dbReference type="NCBIfam" id="TIGR03346">
    <property type="entry name" value="chaperone_ClpB"/>
    <property type="match status" value="1"/>
</dbReference>
<evidence type="ECO:0000256" key="10">
    <source>
        <dbReference type="RuleBase" id="RU004432"/>
    </source>
</evidence>
<keyword evidence="3 10" id="KW-0547">Nucleotide-binding</keyword>
<evidence type="ECO:0000256" key="7">
    <source>
        <dbReference type="ARBA" id="ARBA00023186"/>
    </source>
</evidence>
<comment type="subunit">
    <text evidence="11">Homohexamer; The oligomerization is ATP-dependent.</text>
</comment>
<keyword evidence="4 10" id="KW-0067">ATP-binding</keyword>
<comment type="similarity">
    <text evidence="1 10">Belongs to the ClpA/ClpB family.</text>
</comment>
<keyword evidence="11" id="KW-0963">Cytoplasm</keyword>
<evidence type="ECO:0000256" key="6">
    <source>
        <dbReference type="ARBA" id="ARBA00023054"/>
    </source>
</evidence>
<dbReference type="PROSITE" id="PS00871">
    <property type="entry name" value="CLPAB_2"/>
    <property type="match status" value="1"/>
</dbReference>
<dbReference type="Pfam" id="PF10431">
    <property type="entry name" value="ClpB_D2-small"/>
    <property type="match status" value="1"/>
</dbReference>
<evidence type="ECO:0000256" key="3">
    <source>
        <dbReference type="ARBA" id="ARBA00022741"/>
    </source>
</evidence>
<dbReference type="PANTHER" id="PTHR11638">
    <property type="entry name" value="ATP-DEPENDENT CLP PROTEASE"/>
    <property type="match status" value="1"/>
</dbReference>
<keyword evidence="5 11" id="KW-0346">Stress response</keyword>
<dbReference type="InterPro" id="IPR050130">
    <property type="entry name" value="ClpA_ClpB"/>
</dbReference>
<evidence type="ECO:0000256" key="2">
    <source>
        <dbReference type="ARBA" id="ARBA00022737"/>
    </source>
</evidence>
<dbReference type="SUPFAM" id="SSF81923">
    <property type="entry name" value="Double Clp-N motif"/>
    <property type="match status" value="1"/>
</dbReference>
<dbReference type="Gene3D" id="1.10.1780.10">
    <property type="entry name" value="Clp, N-terminal domain"/>
    <property type="match status" value="1"/>
</dbReference>
<dbReference type="InterPro" id="IPR003959">
    <property type="entry name" value="ATPase_AAA_core"/>
</dbReference>
<dbReference type="PRINTS" id="PR00300">
    <property type="entry name" value="CLPPROTEASEA"/>
</dbReference>
<dbReference type="Proteomes" id="UP000642284">
    <property type="component" value="Unassembled WGS sequence"/>
</dbReference>
<dbReference type="InterPro" id="IPR018368">
    <property type="entry name" value="ClpA/B_CS1"/>
</dbReference>
<dbReference type="InterPro" id="IPR017730">
    <property type="entry name" value="Chaperonin_ClpB"/>
</dbReference>
<dbReference type="EMBL" id="JACTVJ010000007">
    <property type="protein sequence ID" value="MBC9714443.1"/>
    <property type="molecule type" value="Genomic_DNA"/>
</dbReference>
<evidence type="ECO:0000313" key="13">
    <source>
        <dbReference type="EMBL" id="MBC9714443.1"/>
    </source>
</evidence>
<reference evidence="13 14" key="1">
    <citation type="submission" date="2020-08" db="EMBL/GenBank/DDBJ databases">
        <title>Genemic of Streptomyces polyaspartic.</title>
        <authorList>
            <person name="Liu W."/>
        </authorList>
    </citation>
    <scope>NUCLEOTIDE SEQUENCE [LARGE SCALE GENOMIC DNA]</scope>
    <source>
        <strain evidence="13 14">TRM66268-LWL</strain>
    </source>
</reference>
<comment type="subunit">
    <text evidence="8">Homohexamer. The oligomerization is ATP-dependent.</text>
</comment>
<dbReference type="SMART" id="SM01086">
    <property type="entry name" value="ClpB_D2-small"/>
    <property type="match status" value="1"/>
</dbReference>
<dbReference type="PANTHER" id="PTHR11638:SF18">
    <property type="entry name" value="HEAT SHOCK PROTEIN 104"/>
    <property type="match status" value="1"/>
</dbReference>
<accession>A0ABR7SJD9</accession>
<dbReference type="CDD" id="cd19499">
    <property type="entry name" value="RecA-like_ClpB_Hsp104-like"/>
    <property type="match status" value="1"/>
</dbReference>